<sequence>MKGVLVLKFVIILEIVNLKGVVVTFRILHSGFHWFLTLQGLHSPGQVINHSPHLCQLSLLGLIASTSTSSSTNHNLLTQILIG</sequence>
<evidence type="ECO:0000313" key="1">
    <source>
        <dbReference type="EMBL" id="EOY01393.1"/>
    </source>
</evidence>
<dbReference type="Gramene" id="EOY01393">
    <property type="protein sequence ID" value="EOY01393"/>
    <property type="gene ID" value="TCM_011298"/>
</dbReference>
<keyword evidence="2" id="KW-1185">Reference proteome</keyword>
<dbReference type="Proteomes" id="UP000026915">
    <property type="component" value="Chromosome 2"/>
</dbReference>
<evidence type="ECO:0000313" key="2">
    <source>
        <dbReference type="Proteomes" id="UP000026915"/>
    </source>
</evidence>
<protein>
    <submittedName>
        <fullName evidence="1">Uncharacterized protein</fullName>
    </submittedName>
</protein>
<dbReference type="EMBL" id="CM001880">
    <property type="protein sequence ID" value="EOY01393.1"/>
    <property type="molecule type" value="Genomic_DNA"/>
</dbReference>
<dbReference type="AlphaFoldDB" id="A0A061E9S3"/>
<dbReference type="InParanoid" id="A0A061E9S3"/>
<accession>A0A061E9S3</accession>
<organism evidence="1 2">
    <name type="scientific">Theobroma cacao</name>
    <name type="common">Cacao</name>
    <name type="synonym">Cocoa</name>
    <dbReference type="NCBI Taxonomy" id="3641"/>
    <lineage>
        <taxon>Eukaryota</taxon>
        <taxon>Viridiplantae</taxon>
        <taxon>Streptophyta</taxon>
        <taxon>Embryophyta</taxon>
        <taxon>Tracheophyta</taxon>
        <taxon>Spermatophyta</taxon>
        <taxon>Magnoliopsida</taxon>
        <taxon>eudicotyledons</taxon>
        <taxon>Gunneridae</taxon>
        <taxon>Pentapetalae</taxon>
        <taxon>rosids</taxon>
        <taxon>malvids</taxon>
        <taxon>Malvales</taxon>
        <taxon>Malvaceae</taxon>
        <taxon>Byttnerioideae</taxon>
        <taxon>Theobroma</taxon>
    </lineage>
</organism>
<name>A0A061E9S3_THECC</name>
<proteinExistence type="predicted"/>
<dbReference type="HOGENOM" id="CLU_2547156_0_0_1"/>
<reference evidence="1 2" key="1">
    <citation type="journal article" date="2013" name="Genome Biol.">
        <title>The genome sequence of the most widely cultivated cacao type and its use to identify candidate genes regulating pod color.</title>
        <authorList>
            <person name="Motamayor J.C."/>
            <person name="Mockaitis K."/>
            <person name="Schmutz J."/>
            <person name="Haiminen N."/>
            <person name="Iii D.L."/>
            <person name="Cornejo O."/>
            <person name="Findley S.D."/>
            <person name="Zheng P."/>
            <person name="Utro F."/>
            <person name="Royaert S."/>
            <person name="Saski C."/>
            <person name="Jenkins J."/>
            <person name="Podicheti R."/>
            <person name="Zhao M."/>
            <person name="Scheffler B.E."/>
            <person name="Stack J.C."/>
            <person name="Feltus F.A."/>
            <person name="Mustiga G.M."/>
            <person name="Amores F."/>
            <person name="Phillips W."/>
            <person name="Marelli J.P."/>
            <person name="May G.D."/>
            <person name="Shapiro H."/>
            <person name="Ma J."/>
            <person name="Bustamante C.D."/>
            <person name="Schnell R.J."/>
            <person name="Main D."/>
            <person name="Gilbert D."/>
            <person name="Parida L."/>
            <person name="Kuhn D.N."/>
        </authorList>
    </citation>
    <scope>NUCLEOTIDE SEQUENCE [LARGE SCALE GENOMIC DNA]</scope>
    <source>
        <strain evidence="2">cv. Matina 1-6</strain>
    </source>
</reference>
<gene>
    <name evidence="1" type="ORF">TCM_011298</name>
</gene>